<evidence type="ECO:0000313" key="1">
    <source>
        <dbReference type="EMBL" id="CRI18212.1"/>
    </source>
</evidence>
<name>A0A7U7PWX5_9STAP</name>
<proteinExistence type="predicted"/>
<gene>
    <name evidence="1" type="ORF">BN1326_150135</name>
</gene>
<comment type="caution">
    <text evidence="1">The sequence shown here is derived from an EMBL/GenBank/DDBJ whole genome shotgun (WGS) entry which is preliminary data.</text>
</comment>
<dbReference type="AlphaFoldDB" id="A0A7U7PWX5"/>
<keyword evidence="2" id="KW-1185">Reference proteome</keyword>
<reference evidence="1 2" key="1">
    <citation type="submission" date="2015-04" db="EMBL/GenBank/DDBJ databases">
        <authorList>
            <person name="Cao L."/>
            <person name="Gao C.H."/>
        </authorList>
    </citation>
    <scope>NUCLEOTIDE SEQUENCE [LARGE SCALE GENOMIC DNA]</scope>
    <source>
        <strain evidence="1 2">SH3</strain>
    </source>
</reference>
<protein>
    <submittedName>
        <fullName evidence="1">Uncharacterized protein</fullName>
    </submittedName>
</protein>
<dbReference type="EMBL" id="CVOU01000007">
    <property type="protein sequence ID" value="CRI18212.1"/>
    <property type="molecule type" value="Genomic_DNA"/>
</dbReference>
<evidence type="ECO:0000313" key="2">
    <source>
        <dbReference type="Proteomes" id="UP000236509"/>
    </source>
</evidence>
<dbReference type="Proteomes" id="UP000236509">
    <property type="component" value="Unassembled WGS sequence"/>
</dbReference>
<organism evidence="1 2">
    <name type="scientific">Staphylococcus argenteus</name>
    <dbReference type="NCBI Taxonomy" id="985002"/>
    <lineage>
        <taxon>Bacteria</taxon>
        <taxon>Bacillati</taxon>
        <taxon>Bacillota</taxon>
        <taxon>Bacilli</taxon>
        <taxon>Bacillales</taxon>
        <taxon>Staphylococcaceae</taxon>
        <taxon>Staphylococcus</taxon>
    </lineage>
</organism>
<sequence length="26" mass="2881">MHVNGLDKISTEVIETARDSLIIGIR</sequence>
<accession>A0A7U7PWX5</accession>